<feature type="transmembrane region" description="Helical" evidence="1">
    <location>
        <begin position="23"/>
        <end position="42"/>
    </location>
</feature>
<evidence type="ECO:0000313" key="2">
    <source>
        <dbReference type="EMBL" id="AXG99222.1"/>
    </source>
</evidence>
<feature type="transmembrane region" description="Helical" evidence="1">
    <location>
        <begin position="62"/>
        <end position="80"/>
    </location>
</feature>
<accession>A0A345IHQ0</accession>
<reference evidence="2 3" key="1">
    <citation type="submission" date="2018-07" db="EMBL/GenBank/DDBJ databases">
        <title>Complete Genome and Methylome Analysis of Deinococcus wulumuqiensis NEB 479.</title>
        <authorList>
            <person name="Fomenkov A."/>
            <person name="Luyten Y."/>
            <person name="Vincze T."/>
            <person name="Anton B.P."/>
            <person name="Clark T."/>
            <person name="Roberts R.J."/>
            <person name="Morgan R.D."/>
        </authorList>
    </citation>
    <scope>NUCLEOTIDE SEQUENCE [LARGE SCALE GENOMIC DNA]</scope>
    <source>
        <strain evidence="2 3">NEB 479</strain>
    </source>
</reference>
<protein>
    <recommendedName>
        <fullName evidence="4">MFS transporter</fullName>
    </recommendedName>
</protein>
<feature type="transmembrane region" description="Helical" evidence="1">
    <location>
        <begin position="118"/>
        <end position="141"/>
    </location>
</feature>
<dbReference type="KEGG" id="dwu:DVJ83_08745"/>
<feature type="transmembrane region" description="Helical" evidence="1">
    <location>
        <begin position="87"/>
        <end position="106"/>
    </location>
</feature>
<dbReference type="AlphaFoldDB" id="A0A345IHQ0"/>
<sequence>MSSAPSDAPVPAHKARGRIPKTVWDLVFTLVIPILILSPNVLGEGIGVASVLGGGTAGNVRAYLLAALIPVAYVLWDILVNRNVSPVALIGGAGALFSGALAFWYVDGFWYAIKDSARSYLVGLAFLVSAATSVPLFRVFLDAASIGEAPEDRALTNRALREPAVHRGMVAGTLVFALVDILGGVVNSVVNFQRVTAKFGTDAFNAQVAEVNAIMRVPGMAISFLGVFAAIYFVQKAVKARYGEGASVFEAADLARRVRQEDRAAGA</sequence>
<proteinExistence type="predicted"/>
<keyword evidence="1" id="KW-0472">Membrane</keyword>
<evidence type="ECO:0000256" key="1">
    <source>
        <dbReference type="SAM" id="Phobius"/>
    </source>
</evidence>
<dbReference type="STRING" id="1288484.GCA_000348665_02302"/>
<dbReference type="EMBL" id="CP031158">
    <property type="protein sequence ID" value="AXG99222.1"/>
    <property type="molecule type" value="Genomic_DNA"/>
</dbReference>
<dbReference type="RefSeq" id="WP_114672081.1">
    <property type="nucleotide sequence ID" value="NZ_CP031158.1"/>
</dbReference>
<keyword evidence="1" id="KW-0812">Transmembrane</keyword>
<organism evidence="2 3">
    <name type="scientific">Deinococcus wulumuqiensis</name>
    <dbReference type="NCBI Taxonomy" id="980427"/>
    <lineage>
        <taxon>Bacteria</taxon>
        <taxon>Thermotogati</taxon>
        <taxon>Deinococcota</taxon>
        <taxon>Deinococci</taxon>
        <taxon>Deinococcales</taxon>
        <taxon>Deinococcaceae</taxon>
        <taxon>Deinococcus</taxon>
    </lineage>
</organism>
<gene>
    <name evidence="2" type="ORF">DVJ83_08745</name>
</gene>
<dbReference type="InterPro" id="IPR016870">
    <property type="entry name" value="UCP028137"/>
</dbReference>
<keyword evidence="1" id="KW-1133">Transmembrane helix</keyword>
<dbReference type="NCBIfam" id="NF041646">
    <property type="entry name" value="VC0807_fam"/>
    <property type="match status" value="1"/>
</dbReference>
<evidence type="ECO:0000313" key="3">
    <source>
        <dbReference type="Proteomes" id="UP000253744"/>
    </source>
</evidence>
<feature type="transmembrane region" description="Helical" evidence="1">
    <location>
        <begin position="168"/>
        <end position="193"/>
    </location>
</feature>
<dbReference type="Proteomes" id="UP000253744">
    <property type="component" value="Chromosome"/>
</dbReference>
<feature type="transmembrane region" description="Helical" evidence="1">
    <location>
        <begin position="213"/>
        <end position="234"/>
    </location>
</feature>
<name>A0A345IHQ0_9DEIO</name>
<dbReference type="PIRSF" id="PIRSF028137">
    <property type="entry name" value="UCP028137"/>
    <property type="match status" value="1"/>
</dbReference>
<evidence type="ECO:0008006" key="4">
    <source>
        <dbReference type="Google" id="ProtNLM"/>
    </source>
</evidence>